<sequence>MGCRPQAKVKIKKTNSEVPLKKETEMNGADRTFSLKSDNMAQDVKNMEQIINQLRASKRNESADDLEALNAQSYQCRETFEQIVSNQTLRKERAVQTCVLTKEKQIQTTGDHTLSKQVEAKDRRIAELEDALAKSRKKEEKMSKVEKELVDARLKCQRQTKEIGNLESFKKGVEGQRAEIEHLWESNEKLEQNYEVEKNRSAELERRCHDIQNQLHQVKMDQDRHETRINLDQRNEYEMKYRKKADRVNEFKEALRDVYKHNIALEAALKTQPNRLRINQMCADLREFKLERERSNDFEQNGSVTNYSALLQENNSLKNSISKFKKELKQNERFKEQIEKLETAGVTSCRICELDYEPIGDRKRCKLACSHVICEICAKDWLSRNGACPFCKHPFNHIEPIHLY</sequence>
<dbReference type="Pfam" id="PF13639">
    <property type="entry name" value="zf-RING_2"/>
    <property type="match status" value="1"/>
</dbReference>
<dbReference type="Proteomes" id="UP000001307">
    <property type="component" value="Unassembled WGS sequence"/>
</dbReference>
<evidence type="ECO:0000259" key="6">
    <source>
        <dbReference type="PROSITE" id="PS50089"/>
    </source>
</evidence>
<feature type="domain" description="RING-type" evidence="6">
    <location>
        <begin position="349"/>
        <end position="392"/>
    </location>
</feature>
<keyword evidence="5" id="KW-0175">Coiled coil</keyword>
<dbReference type="Gene3D" id="3.30.40.10">
    <property type="entry name" value="Zinc/RING finger domain, C3HC4 (zinc finger)"/>
    <property type="match status" value="1"/>
</dbReference>
<evidence type="ECO:0000313" key="7">
    <source>
        <dbReference type="EMBL" id="CBY09456.1"/>
    </source>
</evidence>
<keyword evidence="1" id="KW-0479">Metal-binding</keyword>
<evidence type="ECO:0000313" key="8">
    <source>
        <dbReference type="Proteomes" id="UP000001307"/>
    </source>
</evidence>
<evidence type="ECO:0000256" key="3">
    <source>
        <dbReference type="ARBA" id="ARBA00022833"/>
    </source>
</evidence>
<evidence type="ECO:0000256" key="1">
    <source>
        <dbReference type="ARBA" id="ARBA00022723"/>
    </source>
</evidence>
<keyword evidence="3" id="KW-0862">Zinc</keyword>
<dbReference type="AlphaFoldDB" id="E4XCY1"/>
<organism evidence="7">
    <name type="scientific">Oikopleura dioica</name>
    <name type="common">Tunicate</name>
    <dbReference type="NCBI Taxonomy" id="34765"/>
    <lineage>
        <taxon>Eukaryota</taxon>
        <taxon>Metazoa</taxon>
        <taxon>Chordata</taxon>
        <taxon>Tunicata</taxon>
        <taxon>Appendicularia</taxon>
        <taxon>Copelata</taxon>
        <taxon>Oikopleuridae</taxon>
        <taxon>Oikopleura</taxon>
    </lineage>
</organism>
<keyword evidence="2 4" id="KW-0863">Zinc-finger</keyword>
<gene>
    <name evidence="7" type="ORF">GSOID_T00008014001</name>
</gene>
<dbReference type="PROSITE" id="PS50089">
    <property type="entry name" value="ZF_RING_2"/>
    <property type="match status" value="1"/>
</dbReference>
<reference evidence="7" key="1">
    <citation type="journal article" date="2010" name="Science">
        <title>Plasticity of animal genome architecture unmasked by rapid evolution of a pelagic tunicate.</title>
        <authorList>
            <person name="Denoeud F."/>
            <person name="Henriet S."/>
            <person name="Mungpakdee S."/>
            <person name="Aury J.M."/>
            <person name="Da Silva C."/>
            <person name="Brinkmann H."/>
            <person name="Mikhaleva J."/>
            <person name="Olsen L.C."/>
            <person name="Jubin C."/>
            <person name="Canestro C."/>
            <person name="Bouquet J.M."/>
            <person name="Danks G."/>
            <person name="Poulain J."/>
            <person name="Campsteijn C."/>
            <person name="Adamski M."/>
            <person name="Cross I."/>
            <person name="Yadetie F."/>
            <person name="Muffato M."/>
            <person name="Louis A."/>
            <person name="Butcher S."/>
            <person name="Tsagkogeorga G."/>
            <person name="Konrad A."/>
            <person name="Singh S."/>
            <person name="Jensen M.F."/>
            <person name="Cong E.H."/>
            <person name="Eikeseth-Otteraa H."/>
            <person name="Noel B."/>
            <person name="Anthouard V."/>
            <person name="Porcel B.M."/>
            <person name="Kachouri-Lafond R."/>
            <person name="Nishino A."/>
            <person name="Ugolini M."/>
            <person name="Chourrout P."/>
            <person name="Nishida H."/>
            <person name="Aasland R."/>
            <person name="Huzurbazar S."/>
            <person name="Westhof E."/>
            <person name="Delsuc F."/>
            <person name="Lehrach H."/>
            <person name="Reinhardt R."/>
            <person name="Weissenbach J."/>
            <person name="Roy S.W."/>
            <person name="Artiguenave F."/>
            <person name="Postlethwait J.H."/>
            <person name="Manak J.R."/>
            <person name="Thompson E.M."/>
            <person name="Jaillon O."/>
            <person name="Du Pasquier L."/>
            <person name="Boudinot P."/>
            <person name="Liberles D.A."/>
            <person name="Volff J.N."/>
            <person name="Philippe H."/>
            <person name="Lenhard B."/>
            <person name="Roest Crollius H."/>
            <person name="Wincker P."/>
            <person name="Chourrout D."/>
        </authorList>
    </citation>
    <scope>NUCLEOTIDE SEQUENCE [LARGE SCALE GENOMIC DNA]</scope>
</reference>
<evidence type="ECO:0000256" key="5">
    <source>
        <dbReference type="SAM" id="Coils"/>
    </source>
</evidence>
<dbReference type="PROSITE" id="PS00518">
    <property type="entry name" value="ZF_RING_1"/>
    <property type="match status" value="1"/>
</dbReference>
<name>E4XCY1_OIKDI</name>
<feature type="coiled-coil region" evidence="5">
    <location>
        <begin position="118"/>
        <end position="162"/>
    </location>
</feature>
<evidence type="ECO:0000256" key="2">
    <source>
        <dbReference type="ARBA" id="ARBA00022771"/>
    </source>
</evidence>
<evidence type="ECO:0000256" key="4">
    <source>
        <dbReference type="PROSITE-ProRule" id="PRU00175"/>
    </source>
</evidence>
<proteinExistence type="predicted"/>
<dbReference type="InterPro" id="IPR017907">
    <property type="entry name" value="Znf_RING_CS"/>
</dbReference>
<feature type="coiled-coil region" evidence="5">
    <location>
        <begin position="37"/>
        <end position="64"/>
    </location>
</feature>
<dbReference type="InterPro" id="IPR001841">
    <property type="entry name" value="Znf_RING"/>
</dbReference>
<dbReference type="OrthoDB" id="6105938at2759"/>
<accession>E4XCY1</accession>
<dbReference type="InParanoid" id="E4XCY1"/>
<dbReference type="EMBL" id="FN653037">
    <property type="protein sequence ID" value="CBY09456.1"/>
    <property type="molecule type" value="Genomic_DNA"/>
</dbReference>
<feature type="coiled-coil region" evidence="5">
    <location>
        <begin position="307"/>
        <end position="344"/>
    </location>
</feature>
<keyword evidence="8" id="KW-1185">Reference proteome</keyword>
<dbReference type="GO" id="GO:0008270">
    <property type="term" value="F:zinc ion binding"/>
    <property type="evidence" value="ECO:0007669"/>
    <property type="project" value="UniProtKB-KW"/>
</dbReference>
<dbReference type="InterPro" id="IPR013083">
    <property type="entry name" value="Znf_RING/FYVE/PHD"/>
</dbReference>
<protein>
    <recommendedName>
        <fullName evidence="6">RING-type domain-containing protein</fullName>
    </recommendedName>
</protein>
<feature type="coiled-coil region" evidence="5">
    <location>
        <begin position="187"/>
        <end position="254"/>
    </location>
</feature>
<dbReference type="SUPFAM" id="SSF57850">
    <property type="entry name" value="RING/U-box"/>
    <property type="match status" value="1"/>
</dbReference>